<dbReference type="Pfam" id="PF00291">
    <property type="entry name" value="PALP"/>
    <property type="match status" value="1"/>
</dbReference>
<evidence type="ECO:0000256" key="2">
    <source>
        <dbReference type="ARBA" id="ARBA00007103"/>
    </source>
</evidence>
<dbReference type="FunFam" id="3.40.50.1100:FF:000130">
    <property type="entry name" value="Cysteine synthase"/>
    <property type="match status" value="1"/>
</dbReference>
<sequence length="435" mass="46742">MGEEWRASSDETTKDQSARIAKDVTELVGKTPLVYLKCEARVAAKLEIMAPCSSVKDRIGYSMIADAEEKGLITPGKSVLIEPTGGNTGIGLAFVAADKGYRLIVAMPSSVSTERRAVLRAFGAEVVLTDPSLTMAGVVAKAHDIAARTPGAYVLQQFDNPANPGVHYDTTGPEVWAGTAGKVDVLVAGIGTGGTVTGAGRYLKEKNPAIKIYGVEPSESAVLSGGKPGPHKIQGLGAGFVPGVLDVGLLDEVFQVSHEEAAAMARQIALEEGLLVGISSGAAAVAAVRVVDLCEQLMHTDLDDALERFGGKNVDTWSDDEKRKDRKALSQIHLHLSNSILQEVLKETTAAALWLKLEQLCMTKDLTSKMHLKQKLFLHKLQDGGKVMDHLSEFKEIVADLESMEVIFASYGERYLSSFMFEALKNEAERMAFER</sequence>
<feature type="binding site" evidence="9">
    <location>
        <position position="279"/>
    </location>
    <ligand>
        <name>pyridoxal 5'-phosphate</name>
        <dbReference type="ChEBI" id="CHEBI:597326"/>
    </ligand>
</feature>
<evidence type="ECO:0000313" key="13">
    <source>
        <dbReference type="EMBL" id="WVZ85620.1"/>
    </source>
</evidence>
<evidence type="ECO:0000256" key="3">
    <source>
        <dbReference type="ARBA" id="ARBA00019371"/>
    </source>
</evidence>
<dbReference type="InterPro" id="IPR005859">
    <property type="entry name" value="CysK"/>
</dbReference>
<feature type="binding site" evidence="9">
    <location>
        <begin position="191"/>
        <end position="195"/>
    </location>
    <ligand>
        <name>pyridoxal 5'-phosphate</name>
        <dbReference type="ChEBI" id="CHEBI:597326"/>
    </ligand>
</feature>
<evidence type="ECO:0000256" key="6">
    <source>
        <dbReference type="ARBA" id="ARBA00022898"/>
    </source>
</evidence>
<organism evidence="13 14">
    <name type="scientific">Paspalum notatum var. saurae</name>
    <dbReference type="NCBI Taxonomy" id="547442"/>
    <lineage>
        <taxon>Eukaryota</taxon>
        <taxon>Viridiplantae</taxon>
        <taxon>Streptophyta</taxon>
        <taxon>Embryophyta</taxon>
        <taxon>Tracheophyta</taxon>
        <taxon>Spermatophyta</taxon>
        <taxon>Magnoliopsida</taxon>
        <taxon>Liliopsida</taxon>
        <taxon>Poales</taxon>
        <taxon>Poaceae</taxon>
        <taxon>PACMAD clade</taxon>
        <taxon>Panicoideae</taxon>
        <taxon>Andropogonodae</taxon>
        <taxon>Paspaleae</taxon>
        <taxon>Paspalinae</taxon>
        <taxon>Paspalum</taxon>
    </lineage>
</organism>
<evidence type="ECO:0000256" key="1">
    <source>
        <dbReference type="ARBA" id="ARBA00001933"/>
    </source>
</evidence>
<comment type="pathway">
    <text evidence="8">Amino-acid biosynthesis.</text>
</comment>
<dbReference type="PROSITE" id="PS00901">
    <property type="entry name" value="CYS_SYNTHASE"/>
    <property type="match status" value="1"/>
</dbReference>
<comment type="similarity">
    <text evidence="2 11">Belongs to the cysteine synthase/cystathionine beta-synthase family.</text>
</comment>
<gene>
    <name evidence="13" type="ORF">U9M48_032524</name>
</gene>
<keyword evidence="7 11" id="KW-0198">Cysteine biosynthesis</keyword>
<keyword evidence="4 11" id="KW-0028">Amino-acid biosynthesis</keyword>
<keyword evidence="5 11" id="KW-0808">Transferase</keyword>
<protein>
    <recommendedName>
        <fullName evidence="3 11">Cysteine synthase</fullName>
        <ecNumber evidence="11">2.5.1.47</ecNumber>
    </recommendedName>
</protein>
<evidence type="ECO:0000256" key="4">
    <source>
        <dbReference type="ARBA" id="ARBA00022605"/>
    </source>
</evidence>
<feature type="domain" description="Tryptophan synthase beta chain-like PALP" evidence="12">
    <location>
        <begin position="24"/>
        <end position="288"/>
    </location>
</feature>
<dbReference type="NCBIfam" id="TIGR01136">
    <property type="entry name" value="cysKM"/>
    <property type="match status" value="1"/>
</dbReference>
<dbReference type="Proteomes" id="UP001341281">
    <property type="component" value="Chromosome 07"/>
</dbReference>
<dbReference type="InterPro" id="IPR001926">
    <property type="entry name" value="TrpB-like_PALP"/>
</dbReference>
<dbReference type="InterPro" id="IPR036052">
    <property type="entry name" value="TrpB-like_PALP_sf"/>
</dbReference>
<comment type="catalytic activity">
    <reaction evidence="11">
        <text>O-acetyl-L-serine + hydrogen sulfide = L-cysteine + acetate</text>
        <dbReference type="Rhea" id="RHEA:14829"/>
        <dbReference type="ChEBI" id="CHEBI:29919"/>
        <dbReference type="ChEBI" id="CHEBI:30089"/>
        <dbReference type="ChEBI" id="CHEBI:35235"/>
        <dbReference type="ChEBI" id="CHEBI:58340"/>
        <dbReference type="EC" id="2.5.1.47"/>
    </reaction>
</comment>
<dbReference type="GO" id="GO:0004124">
    <property type="term" value="F:cysteine synthase activity"/>
    <property type="evidence" value="ECO:0007669"/>
    <property type="project" value="UniProtKB-UniRule"/>
</dbReference>
<evidence type="ECO:0000256" key="7">
    <source>
        <dbReference type="ARBA" id="ARBA00023192"/>
    </source>
</evidence>
<dbReference type="EMBL" id="CP144751">
    <property type="protein sequence ID" value="WVZ85620.1"/>
    <property type="molecule type" value="Genomic_DNA"/>
</dbReference>
<name>A0AAQ3U5J1_PASNO</name>
<dbReference type="Pfam" id="PF14223">
    <property type="entry name" value="Retrotran_gag_2"/>
    <property type="match status" value="1"/>
</dbReference>
<dbReference type="InterPro" id="IPR005856">
    <property type="entry name" value="Cys_synth"/>
</dbReference>
<dbReference type="FunFam" id="3.40.50.1100:FF:000006">
    <property type="entry name" value="Cysteine synthase"/>
    <property type="match status" value="1"/>
</dbReference>
<reference evidence="13 14" key="1">
    <citation type="submission" date="2024-02" db="EMBL/GenBank/DDBJ databases">
        <title>High-quality chromosome-scale genome assembly of Pensacola bahiagrass (Paspalum notatum Flugge var. saurae).</title>
        <authorList>
            <person name="Vega J.M."/>
            <person name="Podio M."/>
            <person name="Orjuela J."/>
            <person name="Siena L.A."/>
            <person name="Pessino S.C."/>
            <person name="Combes M.C."/>
            <person name="Mariac C."/>
            <person name="Albertini E."/>
            <person name="Pupilli F."/>
            <person name="Ortiz J.P.A."/>
            <person name="Leblanc O."/>
        </authorList>
    </citation>
    <scope>NUCLEOTIDE SEQUENCE [LARGE SCALE GENOMIC DNA]</scope>
    <source>
        <strain evidence="13">R1</strain>
        <tissue evidence="13">Leaf</tissue>
    </source>
</reference>
<feature type="binding site" evidence="9">
    <location>
        <position position="87"/>
    </location>
    <ligand>
        <name>pyridoxal 5'-phosphate</name>
        <dbReference type="ChEBI" id="CHEBI:597326"/>
    </ligand>
</feature>
<dbReference type="Gene3D" id="3.40.50.1100">
    <property type="match status" value="2"/>
</dbReference>
<dbReference type="InterPro" id="IPR001216">
    <property type="entry name" value="P-phosphate_BS"/>
</dbReference>
<evidence type="ECO:0000256" key="5">
    <source>
        <dbReference type="ARBA" id="ARBA00022679"/>
    </source>
</evidence>
<evidence type="ECO:0000256" key="11">
    <source>
        <dbReference type="RuleBase" id="RU003985"/>
    </source>
</evidence>
<comment type="cofactor">
    <cofactor evidence="1 9 11">
        <name>pyridoxal 5'-phosphate</name>
        <dbReference type="ChEBI" id="CHEBI:597326"/>
    </cofactor>
</comment>
<dbReference type="EC" id="2.5.1.47" evidence="11"/>
<keyword evidence="14" id="KW-1185">Reference proteome</keyword>
<dbReference type="SUPFAM" id="SSF53686">
    <property type="entry name" value="Tryptophan synthase beta subunit-like PLP-dependent enzymes"/>
    <property type="match status" value="1"/>
</dbReference>
<dbReference type="CDD" id="cd01561">
    <property type="entry name" value="CBS_like"/>
    <property type="match status" value="1"/>
</dbReference>
<evidence type="ECO:0000256" key="8">
    <source>
        <dbReference type="ARBA" id="ARBA00029440"/>
    </source>
</evidence>
<feature type="modified residue" description="N6-(pyridoxal phosphate)lysine" evidence="10">
    <location>
        <position position="56"/>
    </location>
</feature>
<proteinExistence type="inferred from homology"/>
<dbReference type="GO" id="GO:0006535">
    <property type="term" value="P:cysteine biosynthetic process from serine"/>
    <property type="evidence" value="ECO:0007669"/>
    <property type="project" value="UniProtKB-UniRule"/>
</dbReference>
<dbReference type="AlphaFoldDB" id="A0AAQ3U5J1"/>
<evidence type="ECO:0000256" key="10">
    <source>
        <dbReference type="PIRSR" id="PIRSR605856-51"/>
    </source>
</evidence>
<evidence type="ECO:0000313" key="14">
    <source>
        <dbReference type="Proteomes" id="UP001341281"/>
    </source>
</evidence>
<dbReference type="InterPro" id="IPR050214">
    <property type="entry name" value="Cys_Synth/Cystath_Beta-Synth"/>
</dbReference>
<evidence type="ECO:0000256" key="9">
    <source>
        <dbReference type="PIRSR" id="PIRSR605856-50"/>
    </source>
</evidence>
<evidence type="ECO:0000259" key="12">
    <source>
        <dbReference type="Pfam" id="PF00291"/>
    </source>
</evidence>
<accession>A0AAQ3U5J1</accession>
<dbReference type="PANTHER" id="PTHR10314">
    <property type="entry name" value="CYSTATHIONINE BETA-SYNTHASE"/>
    <property type="match status" value="1"/>
</dbReference>
<keyword evidence="6 9" id="KW-0663">Pyridoxal phosphate</keyword>
<dbReference type="NCBIfam" id="TIGR01139">
    <property type="entry name" value="cysK"/>
    <property type="match status" value="1"/>
</dbReference>